<feature type="chain" id="PRO_5046574610" description="Right handed beta helix domain-containing protein" evidence="1">
    <location>
        <begin position="24"/>
        <end position="277"/>
    </location>
</feature>
<gene>
    <name evidence="3" type="ORF">DESUT3_24140</name>
</gene>
<feature type="signal peptide" evidence="1">
    <location>
        <begin position="1"/>
        <end position="23"/>
    </location>
</feature>
<dbReference type="InterPro" id="IPR006626">
    <property type="entry name" value="PbH1"/>
</dbReference>
<dbReference type="InterPro" id="IPR022441">
    <property type="entry name" value="Para_beta_helix_rpt-2"/>
</dbReference>
<dbReference type="SMART" id="SM00710">
    <property type="entry name" value="PbH1"/>
    <property type="match status" value="4"/>
</dbReference>
<feature type="domain" description="Right handed beta helix" evidence="2">
    <location>
        <begin position="137"/>
        <end position="248"/>
    </location>
</feature>
<dbReference type="SUPFAM" id="SSF51126">
    <property type="entry name" value="Pectin lyase-like"/>
    <property type="match status" value="1"/>
</dbReference>
<reference evidence="3 4" key="1">
    <citation type="journal article" date="2016" name="C (Basel)">
        <title>Selective Growth of and Electricity Production by Marine Exoelectrogenic Bacteria in Self-Aggregated Hydrogel of Microbially Reduced Graphene Oxide.</title>
        <authorList>
            <person name="Yoshida N."/>
            <person name="Goto Y."/>
            <person name="Miyata Y."/>
        </authorList>
    </citation>
    <scope>NUCLEOTIDE SEQUENCE [LARGE SCALE GENOMIC DNA]</scope>
    <source>
        <strain evidence="3 4">NIT-T3</strain>
    </source>
</reference>
<dbReference type="Pfam" id="PF13229">
    <property type="entry name" value="Beta_helix"/>
    <property type="match status" value="1"/>
</dbReference>
<keyword evidence="1" id="KW-0732">Signal</keyword>
<accession>A0ABN6DZ30</accession>
<dbReference type="NCBIfam" id="TIGR03804">
    <property type="entry name" value="para_beta_helix"/>
    <property type="match status" value="1"/>
</dbReference>
<dbReference type="PROSITE" id="PS51257">
    <property type="entry name" value="PROKAR_LIPOPROTEIN"/>
    <property type="match status" value="1"/>
</dbReference>
<protein>
    <recommendedName>
        <fullName evidence="2">Right handed beta helix domain-containing protein</fullName>
    </recommendedName>
</protein>
<sequence>MTGLRLAALLLCVWFGGCAVSRAPEPGGLAAPAAQSPAGPAREPLEAVGVLSGLTVWSGEVVLVGDVLVPRGSTLRILAGTTVRVRYDDSTKIDPEYLSSDTELLVRGALEIAGTDQEPVRFIPEGAPEGEAVAWAGVLLDRAEPSVIEGAEIARAETGILCIGTSPLVRGSRILGCRYGVVAQQGSSPQIRDNLIAEGEGGIFCWRGSSPQVQGNRVTGNDEEGIFADGDSRPALEGNRVSGNAIGLAAFQNAFPFDPGQFAGNREDLRWLRGGGP</sequence>
<evidence type="ECO:0000259" key="2">
    <source>
        <dbReference type="Pfam" id="PF13229"/>
    </source>
</evidence>
<dbReference type="InterPro" id="IPR012334">
    <property type="entry name" value="Pectin_lyas_fold"/>
</dbReference>
<name>A0ABN6DZ30_9BACT</name>
<dbReference type="InterPro" id="IPR011050">
    <property type="entry name" value="Pectin_lyase_fold/virulence"/>
</dbReference>
<dbReference type="Gene3D" id="2.160.20.10">
    <property type="entry name" value="Single-stranded right-handed beta-helix, Pectin lyase-like"/>
    <property type="match status" value="1"/>
</dbReference>
<proteinExistence type="predicted"/>
<dbReference type="EMBL" id="AP024355">
    <property type="protein sequence ID" value="BCR05345.1"/>
    <property type="molecule type" value="Genomic_DNA"/>
</dbReference>
<keyword evidence="4" id="KW-1185">Reference proteome</keyword>
<dbReference type="InterPro" id="IPR039448">
    <property type="entry name" value="Beta_helix"/>
</dbReference>
<dbReference type="Proteomes" id="UP001319827">
    <property type="component" value="Chromosome"/>
</dbReference>
<evidence type="ECO:0000256" key="1">
    <source>
        <dbReference type="SAM" id="SignalP"/>
    </source>
</evidence>
<evidence type="ECO:0000313" key="4">
    <source>
        <dbReference type="Proteomes" id="UP001319827"/>
    </source>
</evidence>
<organism evidence="3 4">
    <name type="scientific">Desulfuromonas versatilis</name>
    <dbReference type="NCBI Taxonomy" id="2802975"/>
    <lineage>
        <taxon>Bacteria</taxon>
        <taxon>Pseudomonadati</taxon>
        <taxon>Thermodesulfobacteriota</taxon>
        <taxon>Desulfuromonadia</taxon>
        <taxon>Desulfuromonadales</taxon>
        <taxon>Desulfuromonadaceae</taxon>
        <taxon>Desulfuromonas</taxon>
    </lineage>
</organism>
<reference evidence="3 4" key="2">
    <citation type="journal article" date="2021" name="Int. J. Syst. Evol. Microbiol.">
        <title>Isolation and Polyphasic Characterization of Desulfuromonas versatilis sp. Nov., an Electrogenic Bacteria Capable of Versatile Metabolism Isolated from a Graphene Oxide-Reducing Enrichment Culture.</title>
        <authorList>
            <person name="Xie L."/>
            <person name="Yoshida N."/>
            <person name="Ishii S."/>
            <person name="Meng L."/>
        </authorList>
    </citation>
    <scope>NUCLEOTIDE SEQUENCE [LARGE SCALE GENOMIC DNA]</scope>
    <source>
        <strain evidence="3 4">NIT-T3</strain>
    </source>
</reference>
<dbReference type="RefSeq" id="WP_221248775.1">
    <property type="nucleotide sequence ID" value="NZ_AP024355.1"/>
</dbReference>
<evidence type="ECO:0000313" key="3">
    <source>
        <dbReference type="EMBL" id="BCR05345.1"/>
    </source>
</evidence>